<feature type="domain" description="Glycosyltransferase subfamily 4-like N-terminal" evidence="3">
    <location>
        <begin position="21"/>
        <end position="182"/>
    </location>
</feature>
<dbReference type="EMBL" id="JADDOJ010000002">
    <property type="protein sequence ID" value="MBE7939096.1"/>
    <property type="molecule type" value="Genomic_DNA"/>
</dbReference>
<reference evidence="4 5" key="1">
    <citation type="submission" date="2020-10" db="EMBL/GenBank/DDBJ databases">
        <title>Draft genome of Ramlibacter aquaticus LMG 30558.</title>
        <authorList>
            <person name="Props R."/>
        </authorList>
    </citation>
    <scope>NUCLEOTIDE SEQUENCE [LARGE SCALE GENOMIC DNA]</scope>
    <source>
        <strain evidence="4 5">LMG 30558</strain>
    </source>
</reference>
<keyword evidence="1" id="KW-0808">Transferase</keyword>
<dbReference type="PANTHER" id="PTHR46401:SF2">
    <property type="entry name" value="GLYCOSYLTRANSFERASE WBBK-RELATED"/>
    <property type="match status" value="1"/>
</dbReference>
<evidence type="ECO:0000313" key="4">
    <source>
        <dbReference type="EMBL" id="MBE7939096.1"/>
    </source>
</evidence>
<feature type="domain" description="Glycosyl transferase family 1" evidence="2">
    <location>
        <begin position="197"/>
        <end position="352"/>
    </location>
</feature>
<keyword evidence="5" id="KW-1185">Reference proteome</keyword>
<dbReference type="Gene3D" id="3.40.50.2000">
    <property type="entry name" value="Glycogen Phosphorylase B"/>
    <property type="match status" value="2"/>
</dbReference>
<organism evidence="4 5">
    <name type="scientific">Ramlibacter aquaticus</name>
    <dbReference type="NCBI Taxonomy" id="2780094"/>
    <lineage>
        <taxon>Bacteria</taxon>
        <taxon>Pseudomonadati</taxon>
        <taxon>Pseudomonadota</taxon>
        <taxon>Betaproteobacteria</taxon>
        <taxon>Burkholderiales</taxon>
        <taxon>Comamonadaceae</taxon>
        <taxon>Ramlibacter</taxon>
    </lineage>
</organism>
<name>A0ABR9S9T0_9BURK</name>
<accession>A0ABR9S9T0</accession>
<gene>
    <name evidence="4" type="ORF">IM725_00745</name>
</gene>
<evidence type="ECO:0000256" key="1">
    <source>
        <dbReference type="ARBA" id="ARBA00022679"/>
    </source>
</evidence>
<evidence type="ECO:0000259" key="3">
    <source>
        <dbReference type="Pfam" id="PF13439"/>
    </source>
</evidence>
<dbReference type="CDD" id="cd03801">
    <property type="entry name" value="GT4_PimA-like"/>
    <property type="match status" value="1"/>
</dbReference>
<dbReference type="InterPro" id="IPR001296">
    <property type="entry name" value="Glyco_trans_1"/>
</dbReference>
<dbReference type="Pfam" id="PF13439">
    <property type="entry name" value="Glyco_transf_4"/>
    <property type="match status" value="1"/>
</dbReference>
<proteinExistence type="predicted"/>
<dbReference type="InterPro" id="IPR023986">
    <property type="entry name" value="GlycosylTfrase_MSMEG0565"/>
</dbReference>
<dbReference type="InterPro" id="IPR028098">
    <property type="entry name" value="Glyco_trans_4-like_N"/>
</dbReference>
<dbReference type="RefSeq" id="WP_193778648.1">
    <property type="nucleotide sequence ID" value="NZ_JADDOJ010000002.1"/>
</dbReference>
<dbReference type="SUPFAM" id="SSF53756">
    <property type="entry name" value="UDP-Glycosyltransferase/glycogen phosphorylase"/>
    <property type="match status" value="1"/>
</dbReference>
<dbReference type="PANTHER" id="PTHR46401">
    <property type="entry name" value="GLYCOSYLTRANSFERASE WBBK-RELATED"/>
    <property type="match status" value="1"/>
</dbReference>
<protein>
    <submittedName>
        <fullName evidence="4">MSMEG_0565 family glycosyltransferase</fullName>
    </submittedName>
</protein>
<dbReference type="Proteomes" id="UP000715965">
    <property type="component" value="Unassembled WGS sequence"/>
</dbReference>
<evidence type="ECO:0000313" key="5">
    <source>
        <dbReference type="Proteomes" id="UP000715965"/>
    </source>
</evidence>
<comment type="caution">
    <text evidence="4">The sequence shown here is derived from an EMBL/GenBank/DDBJ whole genome shotgun (WGS) entry which is preliminary data.</text>
</comment>
<dbReference type="NCBIfam" id="TIGR04047">
    <property type="entry name" value="MSMEG_0565_glyc"/>
    <property type="match status" value="1"/>
</dbReference>
<dbReference type="Pfam" id="PF00534">
    <property type="entry name" value="Glycos_transf_1"/>
    <property type="match status" value="1"/>
</dbReference>
<sequence>MPDEARTPLAIGLLTHSVNPRGGVVHTLELADALHERGHRVTVFAPAFAGQALFRPTRCAVELVALTERTNSVVDMVATRRAAFVQHLERTLATRHFDVLHAQDGIGGNALADLVEAGRIEGFTRTVHHLDHFDDARLMTWQARAFTAASQVLCVSRTWCDRLAADFGVAARLVHNGVDLRRYTNRPTAQDAAVVARHGLRPGGPVFLAVGGVEERKNTLRMLQAFLAFRVHRPAAQLVIAGGASLLDHDAYGRQFAALLAASGAGNDVVMTGTVPDEDMPALFRAADALLMASLREGFGLVVLEALASGTPAVVSRIAPFTEYLPEDERMGHCCWADPHSVDAITAAMARACDPAHARALATATPAVCERFSWQASAAAHEALYRARCAGSRAQAALRLQA</sequence>
<evidence type="ECO:0000259" key="2">
    <source>
        <dbReference type="Pfam" id="PF00534"/>
    </source>
</evidence>